<sequence length="347" mass="39325">MASELAKRMEEMMKKMAHIRKEFGPAKMPAVEIFESAPCYDEKKVAELTILCNKVQSCTDVERPALIEEFIKLRDSIHRKEDTPKRIELWPEGKIPTETVYTDNSDYRYHHNPDFRPYLVEMLIPADKTPKGAIVLCPGGDHAEACVCEGYQSAKEFNALGYQCFLLMNRPNHNPWNAHEVGADAARAIRYVRAHAAEYRIDPDFIAYAGFSNGGLTGEALIENYSGDKKVTDYFPDYVPDELDELKGCMDAFLCVYGPRFVGAEFNWDGVVYPPVFYAVGRRDTALDNFNYVYPDLLKHGVTVEVHTFAGVPHGKAGTILIDDDYPNFDLWVPLADAFLQDLKKKD</sequence>
<proteinExistence type="predicted"/>
<accession>W0FH34</accession>
<name>W0FH34_9BACT</name>
<dbReference type="InterPro" id="IPR029058">
    <property type="entry name" value="AB_hydrolase_fold"/>
</dbReference>
<evidence type="ECO:0000259" key="1">
    <source>
        <dbReference type="Pfam" id="PF20434"/>
    </source>
</evidence>
<reference evidence="2" key="1">
    <citation type="journal article" date="2013" name="PLoS ONE">
        <title>Metagenomic insights into the carbohydrate-active enzymes carried by the microorganisms adhering to solid digesta in the rumen of cows.</title>
        <authorList>
            <person name="Wang L."/>
            <person name="Hatem A."/>
            <person name="Catalyurek U.V."/>
            <person name="Morrison M."/>
            <person name="Yu Z."/>
        </authorList>
    </citation>
    <scope>NUCLEOTIDE SEQUENCE</scope>
</reference>
<feature type="domain" description="BD-FAE-like" evidence="1">
    <location>
        <begin position="183"/>
        <end position="217"/>
    </location>
</feature>
<dbReference type="AlphaFoldDB" id="W0FH34"/>
<evidence type="ECO:0000313" key="2">
    <source>
        <dbReference type="EMBL" id="AHF23983.1"/>
    </source>
</evidence>
<dbReference type="InterPro" id="IPR049492">
    <property type="entry name" value="BD-FAE-like_dom"/>
</dbReference>
<organism evidence="2">
    <name type="scientific">uncultured bacterium Contig16</name>
    <dbReference type="NCBI Taxonomy" id="1393468"/>
    <lineage>
        <taxon>Bacteria</taxon>
        <taxon>environmental samples</taxon>
    </lineage>
</organism>
<dbReference type="Gene3D" id="3.40.50.1820">
    <property type="entry name" value="alpha/beta hydrolase"/>
    <property type="match status" value="1"/>
</dbReference>
<dbReference type="EMBL" id="KC246781">
    <property type="protein sequence ID" value="AHF23983.1"/>
    <property type="molecule type" value="Genomic_DNA"/>
</dbReference>
<dbReference type="SUPFAM" id="SSF53474">
    <property type="entry name" value="alpha/beta-Hydrolases"/>
    <property type="match status" value="1"/>
</dbReference>
<protein>
    <submittedName>
        <fullName evidence="2">Acetyl esterase family enzyme</fullName>
    </submittedName>
</protein>
<dbReference type="Pfam" id="PF20434">
    <property type="entry name" value="BD-FAE"/>
    <property type="match status" value="1"/>
</dbReference>